<feature type="transmembrane region" description="Helical" evidence="5">
    <location>
        <begin position="40"/>
        <end position="62"/>
    </location>
</feature>
<dbReference type="PANTHER" id="PTHR23360">
    <property type="entry name" value="G-PROTEIN COUPLED RECEPTORS FAMILY 1 PROFILE DOMAIN-CONTAINING PROTEIN-RELATED"/>
    <property type="match status" value="1"/>
</dbReference>
<keyword evidence="3 5" id="KW-1133">Transmembrane helix</keyword>
<evidence type="ECO:0000256" key="3">
    <source>
        <dbReference type="ARBA" id="ARBA00022989"/>
    </source>
</evidence>
<evidence type="ECO:0000256" key="4">
    <source>
        <dbReference type="ARBA" id="ARBA00023136"/>
    </source>
</evidence>
<dbReference type="Gene3D" id="1.20.1070.10">
    <property type="entry name" value="Rhodopsin 7-helix transmembrane proteins"/>
    <property type="match status" value="1"/>
</dbReference>
<dbReference type="SMART" id="SM01381">
    <property type="entry name" value="7TM_GPCR_Srsx"/>
    <property type="match status" value="1"/>
</dbReference>
<dbReference type="PROSITE" id="PS50262">
    <property type="entry name" value="G_PROTEIN_RECEP_F1_2"/>
    <property type="match status" value="1"/>
</dbReference>
<dbReference type="InterPro" id="IPR017452">
    <property type="entry name" value="GPCR_Rhodpsn_7TM"/>
</dbReference>
<protein>
    <recommendedName>
        <fullName evidence="6">G-protein coupled receptors family 1 profile domain-containing protein</fullName>
    </recommendedName>
</protein>
<organism evidence="7 8">
    <name type="scientific">Heterodera trifolii</name>
    <dbReference type="NCBI Taxonomy" id="157864"/>
    <lineage>
        <taxon>Eukaryota</taxon>
        <taxon>Metazoa</taxon>
        <taxon>Ecdysozoa</taxon>
        <taxon>Nematoda</taxon>
        <taxon>Chromadorea</taxon>
        <taxon>Rhabditida</taxon>
        <taxon>Tylenchina</taxon>
        <taxon>Tylenchomorpha</taxon>
        <taxon>Tylenchoidea</taxon>
        <taxon>Heteroderidae</taxon>
        <taxon>Heteroderinae</taxon>
        <taxon>Heterodera</taxon>
    </lineage>
</organism>
<feature type="transmembrane region" description="Helical" evidence="5">
    <location>
        <begin position="123"/>
        <end position="143"/>
    </location>
</feature>
<feature type="transmembrane region" description="Helical" evidence="5">
    <location>
        <begin position="15"/>
        <end position="33"/>
    </location>
</feature>
<evidence type="ECO:0000313" key="7">
    <source>
        <dbReference type="EMBL" id="KAL3096733.1"/>
    </source>
</evidence>
<dbReference type="Pfam" id="PF10320">
    <property type="entry name" value="7TM_GPCR_Srsx"/>
    <property type="match status" value="1"/>
</dbReference>
<feature type="domain" description="G-protein coupled receptors family 1 profile" evidence="6">
    <location>
        <begin position="24"/>
        <end position="268"/>
    </location>
</feature>
<accession>A0ABD2K1P2</accession>
<keyword evidence="8" id="KW-1185">Reference proteome</keyword>
<dbReference type="CDD" id="cd00637">
    <property type="entry name" value="7tm_classA_rhodopsin-like"/>
    <property type="match status" value="1"/>
</dbReference>
<evidence type="ECO:0000256" key="1">
    <source>
        <dbReference type="ARBA" id="ARBA00004370"/>
    </source>
</evidence>
<comment type="subcellular location">
    <subcellularLocation>
        <location evidence="1">Membrane</location>
    </subcellularLocation>
</comment>
<dbReference type="Proteomes" id="UP001620626">
    <property type="component" value="Unassembled WGS sequence"/>
</dbReference>
<proteinExistence type="predicted"/>
<dbReference type="AlphaFoldDB" id="A0ABD2K1P2"/>
<dbReference type="InterPro" id="IPR000276">
    <property type="entry name" value="GPCR_Rhodpsn"/>
</dbReference>
<name>A0ABD2K1P2_9BILA</name>
<keyword evidence="2 5" id="KW-0812">Transmembrane</keyword>
<reference evidence="7 8" key="1">
    <citation type="submission" date="2024-10" db="EMBL/GenBank/DDBJ databases">
        <authorList>
            <person name="Kim D."/>
        </authorList>
    </citation>
    <scope>NUCLEOTIDE SEQUENCE [LARGE SCALE GENOMIC DNA]</scope>
    <source>
        <strain evidence="7">BH-2024</strain>
    </source>
</reference>
<feature type="transmembrane region" description="Helical" evidence="5">
    <location>
        <begin position="74"/>
        <end position="102"/>
    </location>
</feature>
<sequence>MTFFDNVVVANGGKALIALLMVLSHATLVFVTLKAKNLNSICYWLIGANSACIAIYSFTYFVQFGIVLISPSGIPLWLCCLLVSVPLFFLCCQYVLFPLIALDRLIGAVFPLKQMGFLYKRRYMLFALFASTLFGTIIVALAVNESIVNFSEKLVLCMTYDPVPSYFADFSWMLNLCSIVLYLALWFRVKMMSSSDSGAMRSNETINRKVLFSLMAIFLVETFGWVFNLSVRLLLVQFGVSESTKFFVMSYAGYLTQFSLALNGPILYATSTEYRTAFRKVFGFGQINLPAFNIQVVPMNGSGKTVGQSGKNGCLN</sequence>
<evidence type="ECO:0000313" key="8">
    <source>
        <dbReference type="Proteomes" id="UP001620626"/>
    </source>
</evidence>
<evidence type="ECO:0000256" key="5">
    <source>
        <dbReference type="SAM" id="Phobius"/>
    </source>
</evidence>
<dbReference type="GO" id="GO:0016020">
    <property type="term" value="C:membrane"/>
    <property type="evidence" value="ECO:0007669"/>
    <property type="project" value="UniProtKB-SubCell"/>
</dbReference>
<evidence type="ECO:0000259" key="6">
    <source>
        <dbReference type="PROSITE" id="PS50262"/>
    </source>
</evidence>
<dbReference type="SUPFAM" id="SSF81321">
    <property type="entry name" value="Family A G protein-coupled receptor-like"/>
    <property type="match status" value="1"/>
</dbReference>
<dbReference type="InterPro" id="IPR047130">
    <property type="entry name" value="7TM_GPCR_Srsx_nematod"/>
</dbReference>
<keyword evidence="4 5" id="KW-0472">Membrane</keyword>
<feature type="transmembrane region" description="Helical" evidence="5">
    <location>
        <begin position="210"/>
        <end position="231"/>
    </location>
</feature>
<feature type="transmembrane region" description="Helical" evidence="5">
    <location>
        <begin position="251"/>
        <end position="270"/>
    </location>
</feature>
<evidence type="ECO:0000256" key="2">
    <source>
        <dbReference type="ARBA" id="ARBA00022692"/>
    </source>
</evidence>
<dbReference type="InterPro" id="IPR019424">
    <property type="entry name" value="7TM_GPCR_Srsx"/>
</dbReference>
<dbReference type="PANTHER" id="PTHR23360:SF5">
    <property type="entry name" value="G-PROTEIN COUPLED RECEPTORS FAMILY 1 PROFILE DOMAIN-CONTAINING PROTEIN"/>
    <property type="match status" value="1"/>
</dbReference>
<comment type="caution">
    <text evidence="7">The sequence shown here is derived from an EMBL/GenBank/DDBJ whole genome shotgun (WGS) entry which is preliminary data.</text>
</comment>
<gene>
    <name evidence="7" type="ORF">niasHT_027091</name>
</gene>
<dbReference type="EMBL" id="JBICBT010000853">
    <property type="protein sequence ID" value="KAL3096733.1"/>
    <property type="molecule type" value="Genomic_DNA"/>
</dbReference>
<feature type="transmembrane region" description="Helical" evidence="5">
    <location>
        <begin position="170"/>
        <end position="189"/>
    </location>
</feature>